<keyword evidence="5" id="KW-0732">Signal</keyword>
<dbReference type="SUPFAM" id="SSF56176">
    <property type="entry name" value="FAD-binding/transporter-associated domain-like"/>
    <property type="match status" value="1"/>
</dbReference>
<dbReference type="Pfam" id="PF01565">
    <property type="entry name" value="FAD_binding_4"/>
    <property type="match status" value="1"/>
</dbReference>
<comment type="caution">
    <text evidence="7">The sequence shown here is derived from an EMBL/GenBank/DDBJ whole genome shotgun (WGS) entry which is preliminary data.</text>
</comment>
<comment type="similarity">
    <text evidence="1">Belongs to the oxygen-dependent FAD-linked oxidoreductase family.</text>
</comment>
<dbReference type="InterPro" id="IPR050416">
    <property type="entry name" value="FAD-linked_Oxidoreductase"/>
</dbReference>
<name>A0ABR4HEN6_9EURO</name>
<dbReference type="PANTHER" id="PTHR42973:SF17">
    <property type="entry name" value="OXIDASE, PUTATIVE (AFU_ORTHOLOGUE AFUA_6G14340)-RELATED"/>
    <property type="match status" value="1"/>
</dbReference>
<evidence type="ECO:0000256" key="4">
    <source>
        <dbReference type="ARBA" id="ARBA00023002"/>
    </source>
</evidence>
<dbReference type="InterPro" id="IPR012951">
    <property type="entry name" value="BBE"/>
</dbReference>
<dbReference type="InterPro" id="IPR006094">
    <property type="entry name" value="Oxid_FAD_bind_N"/>
</dbReference>
<keyword evidence="3" id="KW-0274">FAD</keyword>
<evidence type="ECO:0000313" key="8">
    <source>
        <dbReference type="Proteomes" id="UP001610335"/>
    </source>
</evidence>
<dbReference type="Pfam" id="PF08031">
    <property type="entry name" value="BBE"/>
    <property type="match status" value="1"/>
</dbReference>
<dbReference type="PANTHER" id="PTHR42973">
    <property type="entry name" value="BINDING OXIDOREDUCTASE, PUTATIVE (AFU_ORTHOLOGUE AFUA_1G17690)-RELATED"/>
    <property type="match status" value="1"/>
</dbReference>
<dbReference type="Gene3D" id="3.40.462.20">
    <property type="match status" value="1"/>
</dbReference>
<organism evidence="7 8">
    <name type="scientific">Aspergillus cavernicola</name>
    <dbReference type="NCBI Taxonomy" id="176166"/>
    <lineage>
        <taxon>Eukaryota</taxon>
        <taxon>Fungi</taxon>
        <taxon>Dikarya</taxon>
        <taxon>Ascomycota</taxon>
        <taxon>Pezizomycotina</taxon>
        <taxon>Eurotiomycetes</taxon>
        <taxon>Eurotiomycetidae</taxon>
        <taxon>Eurotiales</taxon>
        <taxon>Aspergillaceae</taxon>
        <taxon>Aspergillus</taxon>
        <taxon>Aspergillus subgen. Nidulantes</taxon>
    </lineage>
</organism>
<dbReference type="InterPro" id="IPR016166">
    <property type="entry name" value="FAD-bd_PCMH"/>
</dbReference>
<keyword evidence="4" id="KW-0560">Oxidoreductase</keyword>
<dbReference type="EMBL" id="JBFXLS010000134">
    <property type="protein sequence ID" value="KAL2813949.1"/>
    <property type="molecule type" value="Genomic_DNA"/>
</dbReference>
<keyword evidence="8" id="KW-1185">Reference proteome</keyword>
<feature type="chain" id="PRO_5046069168" description="FAD-binding PCMH-type domain-containing protein" evidence="5">
    <location>
        <begin position="18"/>
        <end position="459"/>
    </location>
</feature>
<dbReference type="InterPro" id="IPR036318">
    <property type="entry name" value="FAD-bd_PCMH-like_sf"/>
</dbReference>
<feature type="domain" description="FAD-binding PCMH-type" evidence="6">
    <location>
        <begin position="32"/>
        <end position="205"/>
    </location>
</feature>
<evidence type="ECO:0000256" key="3">
    <source>
        <dbReference type="ARBA" id="ARBA00022827"/>
    </source>
</evidence>
<accession>A0ABR4HEN6</accession>
<keyword evidence="2" id="KW-0285">Flavoprotein</keyword>
<protein>
    <recommendedName>
        <fullName evidence="6">FAD-binding PCMH-type domain-containing protein</fullName>
    </recommendedName>
</protein>
<proteinExistence type="inferred from homology"/>
<sequence length="459" mass="48717">MTALAACLLAAVGGNSSLVTYPSSVAGFNLNIPLDPAAVTYPTTADQVSSIVKCAVQHDKKVQAHGGGHSYGNHGYGGVDGELVVDVQNFQQFSVDSSTGIATVGAGYHLGDVTTLLYDAGELAFAHGSCPSVGVGGHATVGGVGPTSRLYGTALDHIESVQIVLANGSIITASESSHPDVFFAVQGAGAGFGIVTEFKFRTETPPTLGVQYQYTFAGTNITAHATALKEWQAFVAQDDIPRELSSMVIMLPTAVSISGTYFGSEADFDALDFPGAFTAPFTETITIYTDWLSMVDHWADQAATLETPSYFYAKALDVHADNLLTDDVIDSIFEYTSTTESGANSWYMSIQLAAGAINDIASDATAFPHRDVLYWFTSFASANGTVPESTFEFLDGINEVVETGMPGVDFSAYAGYVDYQLENAQQSYWKGNLPRLETIKALVDPQDVFHNPQSVRPSS</sequence>
<evidence type="ECO:0000313" key="7">
    <source>
        <dbReference type="EMBL" id="KAL2813949.1"/>
    </source>
</evidence>
<dbReference type="InterPro" id="IPR016169">
    <property type="entry name" value="FAD-bd_PCMH_sub2"/>
</dbReference>
<dbReference type="Proteomes" id="UP001610335">
    <property type="component" value="Unassembled WGS sequence"/>
</dbReference>
<evidence type="ECO:0000259" key="6">
    <source>
        <dbReference type="PROSITE" id="PS51387"/>
    </source>
</evidence>
<feature type="signal peptide" evidence="5">
    <location>
        <begin position="1"/>
        <end position="17"/>
    </location>
</feature>
<dbReference type="Gene3D" id="3.30.465.10">
    <property type="match status" value="1"/>
</dbReference>
<evidence type="ECO:0000256" key="1">
    <source>
        <dbReference type="ARBA" id="ARBA00005466"/>
    </source>
</evidence>
<reference evidence="7 8" key="1">
    <citation type="submission" date="2024-07" db="EMBL/GenBank/DDBJ databases">
        <title>Section-level genome sequencing and comparative genomics of Aspergillus sections Usti and Cavernicolus.</title>
        <authorList>
            <consortium name="Lawrence Berkeley National Laboratory"/>
            <person name="Nybo J.L."/>
            <person name="Vesth T.C."/>
            <person name="Theobald S."/>
            <person name="Frisvad J.C."/>
            <person name="Larsen T.O."/>
            <person name="Kjaerboelling I."/>
            <person name="Rothschild-Mancinelli K."/>
            <person name="Lyhne E.K."/>
            <person name="Kogle M.E."/>
            <person name="Barry K."/>
            <person name="Clum A."/>
            <person name="Na H."/>
            <person name="Ledsgaard L."/>
            <person name="Lin J."/>
            <person name="Lipzen A."/>
            <person name="Kuo A."/>
            <person name="Riley R."/>
            <person name="Mondo S."/>
            <person name="LaButti K."/>
            <person name="Haridas S."/>
            <person name="Pangalinan J."/>
            <person name="Salamov A.A."/>
            <person name="Simmons B.A."/>
            <person name="Magnuson J.K."/>
            <person name="Chen J."/>
            <person name="Drula E."/>
            <person name="Henrissat B."/>
            <person name="Wiebenga A."/>
            <person name="Lubbers R.J."/>
            <person name="Gomes A.C."/>
            <person name="Makela M.R."/>
            <person name="Stajich J."/>
            <person name="Grigoriev I.V."/>
            <person name="Mortensen U.H."/>
            <person name="De vries R.P."/>
            <person name="Baker S.E."/>
            <person name="Andersen M.R."/>
        </authorList>
    </citation>
    <scope>NUCLEOTIDE SEQUENCE [LARGE SCALE GENOMIC DNA]</scope>
    <source>
        <strain evidence="7 8">CBS 600.67</strain>
    </source>
</reference>
<evidence type="ECO:0000256" key="5">
    <source>
        <dbReference type="SAM" id="SignalP"/>
    </source>
</evidence>
<gene>
    <name evidence="7" type="ORF">BDW59DRAFT_154558</name>
</gene>
<dbReference type="PROSITE" id="PS51387">
    <property type="entry name" value="FAD_PCMH"/>
    <property type="match status" value="1"/>
</dbReference>
<evidence type="ECO:0000256" key="2">
    <source>
        <dbReference type="ARBA" id="ARBA00022630"/>
    </source>
</evidence>